<gene>
    <name evidence="5" type="ORF">ILEXP_LOCUS43887</name>
</gene>
<dbReference type="GO" id="GO:0004439">
    <property type="term" value="F:phosphatidylinositol-4,5-bisphosphate 5-phosphatase activity"/>
    <property type="evidence" value="ECO:0007669"/>
    <property type="project" value="UniProtKB-ARBA"/>
</dbReference>
<dbReference type="PANTHER" id="PTHR45666:SF5">
    <property type="entry name" value="TYPE IV INOSITOL POLYPHOSPHATE 5-PHOSPHATASE 3"/>
    <property type="match status" value="1"/>
</dbReference>
<evidence type="ECO:0000256" key="1">
    <source>
        <dbReference type="ARBA" id="ARBA00010768"/>
    </source>
</evidence>
<dbReference type="InterPro" id="IPR036691">
    <property type="entry name" value="Endo/exonu/phosph_ase_sf"/>
</dbReference>
<organism evidence="5 6">
    <name type="scientific">Ilex paraguariensis</name>
    <name type="common">yerba mate</name>
    <dbReference type="NCBI Taxonomy" id="185542"/>
    <lineage>
        <taxon>Eukaryota</taxon>
        <taxon>Viridiplantae</taxon>
        <taxon>Streptophyta</taxon>
        <taxon>Embryophyta</taxon>
        <taxon>Tracheophyta</taxon>
        <taxon>Spermatophyta</taxon>
        <taxon>Magnoliopsida</taxon>
        <taxon>eudicotyledons</taxon>
        <taxon>Gunneridae</taxon>
        <taxon>Pentapetalae</taxon>
        <taxon>asterids</taxon>
        <taxon>campanulids</taxon>
        <taxon>Aquifoliales</taxon>
        <taxon>Aquifoliaceae</taxon>
        <taxon>Ilex</taxon>
    </lineage>
</organism>
<dbReference type="GO" id="GO:0046856">
    <property type="term" value="P:phosphatidylinositol dephosphorylation"/>
    <property type="evidence" value="ECO:0007669"/>
    <property type="project" value="UniProtKB-ARBA"/>
</dbReference>
<dbReference type="GO" id="GO:0034485">
    <property type="term" value="F:phosphatidylinositol-3,4,5-trisphosphate 5-phosphatase activity"/>
    <property type="evidence" value="ECO:0007669"/>
    <property type="project" value="UniProtKB-ARBA"/>
</dbReference>
<keyword evidence="2" id="KW-0378">Hydrolase</keyword>
<dbReference type="InterPro" id="IPR000300">
    <property type="entry name" value="IPPc"/>
</dbReference>
<feature type="region of interest" description="Disordered" evidence="3">
    <location>
        <begin position="287"/>
        <end position="320"/>
    </location>
</feature>
<dbReference type="EMBL" id="CAUOFW020006292">
    <property type="protein sequence ID" value="CAK9174152.1"/>
    <property type="molecule type" value="Genomic_DNA"/>
</dbReference>
<evidence type="ECO:0000256" key="2">
    <source>
        <dbReference type="ARBA" id="ARBA00022801"/>
    </source>
</evidence>
<evidence type="ECO:0000313" key="6">
    <source>
        <dbReference type="Proteomes" id="UP001642360"/>
    </source>
</evidence>
<evidence type="ECO:0000256" key="3">
    <source>
        <dbReference type="SAM" id="MobiDB-lite"/>
    </source>
</evidence>
<dbReference type="FunFam" id="3.60.10.10:FF:000014">
    <property type="entry name" value="Type I inositol polyphosphate 5-phosphatase 1"/>
    <property type="match status" value="1"/>
</dbReference>
<dbReference type="AlphaFoldDB" id="A0ABC8TXD4"/>
<dbReference type="InterPro" id="IPR045849">
    <property type="entry name" value="IP5P_plant"/>
</dbReference>
<dbReference type="Gene3D" id="3.60.10.10">
    <property type="entry name" value="Endonuclease/exonuclease/phosphatase"/>
    <property type="match status" value="2"/>
</dbReference>
<dbReference type="FunFam" id="3.60.10.10:FF:000038">
    <property type="entry name" value="type IV inositol polyphosphate 5-phosphatase 3"/>
    <property type="match status" value="1"/>
</dbReference>
<proteinExistence type="inferred from homology"/>
<feature type="compositionally biased region" description="Polar residues" evidence="3">
    <location>
        <begin position="287"/>
        <end position="299"/>
    </location>
</feature>
<comment type="caution">
    <text evidence="5">The sequence shown here is derived from an EMBL/GenBank/DDBJ whole genome shotgun (WGS) entry which is preliminary data.</text>
</comment>
<feature type="compositionally biased region" description="Polar residues" evidence="3">
    <location>
        <begin position="309"/>
        <end position="319"/>
    </location>
</feature>
<dbReference type="SMART" id="SM00128">
    <property type="entry name" value="IPPc"/>
    <property type="match status" value="1"/>
</dbReference>
<dbReference type="PANTHER" id="PTHR45666">
    <property type="entry name" value="TYPE IV INOSITOL POLYPHOSPHATE 5-PHOSPHATASE 9"/>
    <property type="match status" value="1"/>
</dbReference>
<name>A0ABC8TXD4_9AQUA</name>
<reference evidence="5 6" key="1">
    <citation type="submission" date="2024-02" db="EMBL/GenBank/DDBJ databases">
        <authorList>
            <person name="Vignale AGUSTIN F."/>
            <person name="Sosa J E."/>
            <person name="Modenutti C."/>
        </authorList>
    </citation>
    <scope>NUCLEOTIDE SEQUENCE [LARGE SCALE GENOMIC DNA]</scope>
</reference>
<keyword evidence="6" id="KW-1185">Reference proteome</keyword>
<protein>
    <recommendedName>
        <fullName evidence="4">Inositol polyphosphate-related phosphatase domain-containing protein</fullName>
    </recommendedName>
</protein>
<accession>A0ABC8TXD4</accession>
<feature type="region of interest" description="Disordered" evidence="3">
    <location>
        <begin position="242"/>
        <end position="265"/>
    </location>
</feature>
<feature type="domain" description="Inositol polyphosphate-related phosphatase" evidence="4">
    <location>
        <begin position="363"/>
        <end position="680"/>
    </location>
</feature>
<evidence type="ECO:0000313" key="5">
    <source>
        <dbReference type="EMBL" id="CAK9174152.1"/>
    </source>
</evidence>
<evidence type="ECO:0000259" key="4">
    <source>
        <dbReference type="SMART" id="SM00128"/>
    </source>
</evidence>
<comment type="similarity">
    <text evidence="1">Belongs to the inositol polyphosphate 5-phosphatase family.</text>
</comment>
<sequence>MSQDSQLSTVIFPQKVLSPYLRNPSSSSNTTIFSSELCVSVHTFSLAVLPAKHEESIKTKPIREELQRSWAEILCFGCTCLQLFWPRVVVRKWLNLIAKDSDYSADSEDDDDDTDSYVEEFCQWPRESRFKDDKVNEAGISPNDVLPKMRRRNSETFRAQYINTKEIRICIGTWNVAGKLPPDDLDIEGWLEISEPADMYVIGFQEIIPLNAGNIFGAEDSRPVPKWESIIRETLNNIHPAKPKFKCYSDPPSPSRFKPSEDAPDIEDEVLLESDSDGKEELYAINEETNGSDKVQDGSVTEENDFLSARTSVSSSDTNLGMPVASELQRQFSSRKRPDRLNCFRPDDCTENAEASVSRYSKMLTKTLSGTERIGLSWPEPPLDMLAQHVLDKPNSIKSIRSFKASRYFTRYNSVNSNINGHNRVPSKTALLAELDLDSVMYRKRRPPYVRIVSKQMVGIFLTIWVRRSLRKHIQNLNVSAVGVGVMGYIGNKGSISVSMSIHQTLFCFVCSHLTSGEKYGDAVKRNADVREIHRRTEFSSLSGIGLPKSIHDHERIFWLGDLNYRINLSYEKTRELISKKDWSKLVENDQLIRELKKGCAFDGWSEGTLNFPPTYKYEFNSAKYYGEDPKVGRRTPSWCDRILSFGKGMRLLNYKRTELRFSDHRPVAATYMVEVEVFSPRKLQRALTFTDAEIEEEEITADMGTDSGMRCSRLGEVASDRKH</sequence>
<dbReference type="Proteomes" id="UP001642360">
    <property type="component" value="Unassembled WGS sequence"/>
</dbReference>
<dbReference type="Pfam" id="PF22669">
    <property type="entry name" value="Exo_endo_phos2"/>
    <property type="match status" value="2"/>
</dbReference>
<dbReference type="SUPFAM" id="SSF56219">
    <property type="entry name" value="DNase I-like"/>
    <property type="match status" value="2"/>
</dbReference>